<dbReference type="Pfam" id="PF09484">
    <property type="entry name" value="Cas_TM1802"/>
    <property type="match status" value="1"/>
</dbReference>
<sequence length="619" mass="73077">MIEGIYQIGSIVKQGKRISEIASDIPQLKEDIKYKVGVINFSLDKEIIEIDTRKEYELGDEDKFKYIKLGLTGRQNQFFCTFTDLKRLQCEEGKEYSCWLSIKEEIQKLSTNEVRNFLKTLQRVKGTFYSGRTLDLSKIRIFNGGSVEGFEDEKEFKQFLKRQLGRNEDIIFWTIEINGKKIVDCNFYDELIKKKVIDEKKREGKAVCYMCGEEKKEYLEDFARFPIKFFINDKVGFSQKLSDRWEGNFALCVSCYISVFAGQKFVLNNLKFSVGGVIDVLLIPEFVGKVPFAQDKLKEWADLIRDLYNPFKFFEEDELKGKLERYRRRGYLKNFLLNYIFYELNNQQFKIYSVVKDLPSSRIDELRRKFNKYRFKVLEQGLEPLKSYGSIYTLIPLRYSQSDKKIIDKSKISEIFSSILEEIPVNKNFLVREFWIGAMARYFSNTSYFGIKEMSKQEDKDKAMWQYILKTYQLLILLKELPLLNKRRVEMDLSKIPEKLQMYIEEVGFNEQETALFLLGTLIGDIGSKQIKYGSKPILNKINYQGMSLGRLEILFNEVHEKLKHEKLLFPEEELIYGTANYLFNKNLKNWNLKPYENVYYLLSGYAYKTALNIKGKEV</sequence>
<protein>
    <submittedName>
        <fullName evidence="1">Type I-B CRISPR-associated protein Cas8b/Csh1</fullName>
    </submittedName>
</protein>
<dbReference type="Proteomes" id="UP000885792">
    <property type="component" value="Unassembled WGS sequence"/>
</dbReference>
<proteinExistence type="predicted"/>
<dbReference type="AlphaFoldDB" id="A0A7C5PYZ1"/>
<organism evidence="1">
    <name type="scientific">Aquifex aeolicus</name>
    <dbReference type="NCBI Taxonomy" id="63363"/>
    <lineage>
        <taxon>Bacteria</taxon>
        <taxon>Pseudomonadati</taxon>
        <taxon>Aquificota</taxon>
        <taxon>Aquificia</taxon>
        <taxon>Aquificales</taxon>
        <taxon>Aquificaceae</taxon>
        <taxon>Aquifex</taxon>
    </lineage>
</organism>
<comment type="caution">
    <text evidence="1">The sequence shown here is derived from an EMBL/GenBank/DDBJ whole genome shotgun (WGS) entry which is preliminary data.</text>
</comment>
<accession>A0A7C5PYZ1</accession>
<dbReference type="NCBIfam" id="TIGR02591">
    <property type="entry name" value="cas_Csh1"/>
    <property type="match status" value="1"/>
</dbReference>
<evidence type="ECO:0000313" key="1">
    <source>
        <dbReference type="EMBL" id="HHJ63736.1"/>
    </source>
</evidence>
<dbReference type="EMBL" id="DRNB01000089">
    <property type="protein sequence ID" value="HHJ63736.1"/>
    <property type="molecule type" value="Genomic_DNA"/>
</dbReference>
<dbReference type="InterPro" id="IPR013389">
    <property type="entry name" value="CRISPR-assoc_prot_Cas8b"/>
</dbReference>
<reference evidence="1" key="1">
    <citation type="journal article" date="2020" name="mSystems">
        <title>Genome- and Community-Level Interaction Insights into Carbon Utilization and Element Cycling Functions of Hydrothermarchaeota in Hydrothermal Sediment.</title>
        <authorList>
            <person name="Zhou Z."/>
            <person name="Liu Y."/>
            <person name="Xu W."/>
            <person name="Pan J."/>
            <person name="Luo Z.H."/>
            <person name="Li M."/>
        </authorList>
    </citation>
    <scope>NUCLEOTIDE SEQUENCE [LARGE SCALE GENOMIC DNA]</scope>
    <source>
        <strain evidence="1">HyVt-501</strain>
    </source>
</reference>
<dbReference type="InterPro" id="IPR013420">
    <property type="entry name" value="CRISPR-assoc_prot_Cas8b/Csh1_C"/>
</dbReference>
<gene>
    <name evidence="1" type="primary">cas8b</name>
    <name evidence="1" type="ORF">ENJ61_02410</name>
</gene>
<name>A0A7C5PYZ1_AQUAO</name>